<dbReference type="InterPro" id="IPR015947">
    <property type="entry name" value="PUA-like_sf"/>
</dbReference>
<protein>
    <submittedName>
        <fullName evidence="2">LON peptidase substrate-binding domain-containing protein</fullName>
    </submittedName>
</protein>
<dbReference type="PROSITE" id="PS51787">
    <property type="entry name" value="LON_N"/>
    <property type="match status" value="1"/>
</dbReference>
<dbReference type="SMART" id="SM00464">
    <property type="entry name" value="LON"/>
    <property type="match status" value="1"/>
</dbReference>
<dbReference type="PANTHER" id="PTHR46732">
    <property type="entry name" value="ATP-DEPENDENT PROTEASE LA (LON) DOMAIN PROTEIN"/>
    <property type="match status" value="1"/>
</dbReference>
<dbReference type="AlphaFoldDB" id="A0AAU8DMG4"/>
<feature type="domain" description="Lon N-terminal" evidence="1">
    <location>
        <begin position="1"/>
        <end position="195"/>
    </location>
</feature>
<evidence type="ECO:0000313" key="2">
    <source>
        <dbReference type="EMBL" id="XCG63178.1"/>
    </source>
</evidence>
<sequence>MTLLPMFPLGSVLLPAMPLALRVFEPRYLEMMVDVLAQEPAEFGVVLIERGQEVGGGDRRFGIGTVARVTEIEEGDGVVGLIARGASRIEVIAWQAEDPYPRAEVRKLPALIWTEQCRTSLVEADRLVRTALALASEFVEASWSSDIALADEPGDLVWQLAGITPVGLIDRLAFLRAGTTEELLSMLIAETTGAVQALRAGWSLGGLG</sequence>
<name>A0AAU8DMG4_9ACTN</name>
<dbReference type="PANTHER" id="PTHR46732:SF8">
    <property type="entry name" value="ATP-DEPENDENT PROTEASE LA (LON) DOMAIN PROTEIN"/>
    <property type="match status" value="1"/>
</dbReference>
<gene>
    <name evidence="2" type="ORF">ABLG96_18535</name>
</gene>
<organism evidence="2">
    <name type="scientific">Nakamurella sp. A5-74</name>
    <dbReference type="NCBI Taxonomy" id="3158264"/>
    <lineage>
        <taxon>Bacteria</taxon>
        <taxon>Bacillati</taxon>
        <taxon>Actinomycetota</taxon>
        <taxon>Actinomycetes</taxon>
        <taxon>Nakamurellales</taxon>
        <taxon>Nakamurellaceae</taxon>
        <taxon>Nakamurella</taxon>
    </lineage>
</organism>
<dbReference type="Gene3D" id="2.30.130.40">
    <property type="entry name" value="LON domain-like"/>
    <property type="match status" value="1"/>
</dbReference>
<reference evidence="2" key="1">
    <citation type="submission" date="2024-05" db="EMBL/GenBank/DDBJ databases">
        <authorList>
            <person name="Cai S.Y."/>
            <person name="Jin L.M."/>
            <person name="Li H.R."/>
        </authorList>
    </citation>
    <scope>NUCLEOTIDE SEQUENCE</scope>
    <source>
        <strain evidence="2">A5-74</strain>
    </source>
</reference>
<dbReference type="InterPro" id="IPR046336">
    <property type="entry name" value="Lon_prtase_N_sf"/>
</dbReference>
<evidence type="ECO:0000259" key="1">
    <source>
        <dbReference type="PROSITE" id="PS51787"/>
    </source>
</evidence>
<accession>A0AAU8DMG4</accession>
<dbReference type="InterPro" id="IPR003111">
    <property type="entry name" value="Lon_prtase_N"/>
</dbReference>
<dbReference type="Pfam" id="PF02190">
    <property type="entry name" value="LON_substr_bdg"/>
    <property type="match status" value="1"/>
</dbReference>
<dbReference type="SUPFAM" id="SSF88697">
    <property type="entry name" value="PUA domain-like"/>
    <property type="match status" value="1"/>
</dbReference>
<dbReference type="EMBL" id="CP159218">
    <property type="protein sequence ID" value="XCG63178.1"/>
    <property type="molecule type" value="Genomic_DNA"/>
</dbReference>
<dbReference type="RefSeq" id="WP_353648793.1">
    <property type="nucleotide sequence ID" value="NZ_CP159218.1"/>
</dbReference>
<proteinExistence type="predicted"/>